<gene>
    <name evidence="1" type="ORF">E4680_11415</name>
</gene>
<reference evidence="1 2" key="1">
    <citation type="journal article" date="2019" name="ISME J.">
        <title>Candidatus Macondimonas diazotrophica, a novel gammaproteobacterial genus dominating crude-oil-contaminated coastal sediments.</title>
        <authorList>
            <person name="Karthikeyan S."/>
            <person name="Konstantinidis K."/>
        </authorList>
    </citation>
    <scope>NUCLEOTIDE SEQUENCE [LARGE SCALE GENOMIC DNA]</scope>
    <source>
        <strain evidence="1 2">KTK01</strain>
    </source>
</reference>
<dbReference type="AlphaFoldDB" id="A0A4Z0F606"/>
<dbReference type="Proteomes" id="UP000297890">
    <property type="component" value="Unassembled WGS sequence"/>
</dbReference>
<proteinExistence type="predicted"/>
<evidence type="ECO:0000313" key="1">
    <source>
        <dbReference type="EMBL" id="TFZ81671.1"/>
    </source>
</evidence>
<dbReference type="RefSeq" id="WP_135282548.1">
    <property type="nucleotide sequence ID" value="NZ_SRIO01000017.1"/>
</dbReference>
<sequence length="63" mass="7421">MTSEPDYYTWEEREQWYIDKYPPAYRDNDPKGIKKAAAFEVLKNALMIEKLIKGNDAGENVHE</sequence>
<accession>A0A4Z0F606</accession>
<comment type="caution">
    <text evidence="1">The sequence shown here is derived from an EMBL/GenBank/DDBJ whole genome shotgun (WGS) entry which is preliminary data.</text>
</comment>
<dbReference type="EMBL" id="SRIO01000017">
    <property type="protein sequence ID" value="TFZ81671.1"/>
    <property type="molecule type" value="Genomic_DNA"/>
</dbReference>
<protein>
    <submittedName>
        <fullName evidence="1">Uncharacterized protein</fullName>
    </submittedName>
</protein>
<name>A0A4Z0F606_9GAMM</name>
<keyword evidence="2" id="KW-1185">Reference proteome</keyword>
<organism evidence="1 2">
    <name type="scientific">Candidatus Macondimonas diazotrophica</name>
    <dbReference type="NCBI Taxonomy" id="2305248"/>
    <lineage>
        <taxon>Bacteria</taxon>
        <taxon>Pseudomonadati</taxon>
        <taxon>Pseudomonadota</taxon>
        <taxon>Gammaproteobacteria</taxon>
        <taxon>Chromatiales</taxon>
        <taxon>Ectothiorhodospiraceae</taxon>
        <taxon>Candidatus Macondimonas</taxon>
    </lineage>
</organism>
<evidence type="ECO:0000313" key="2">
    <source>
        <dbReference type="Proteomes" id="UP000297890"/>
    </source>
</evidence>